<keyword evidence="1" id="KW-0378">Hydrolase</keyword>
<dbReference type="NCBIfam" id="TIGR01484">
    <property type="entry name" value="HAD-SF-IIB"/>
    <property type="match status" value="1"/>
</dbReference>
<dbReference type="GO" id="GO:0016791">
    <property type="term" value="F:phosphatase activity"/>
    <property type="evidence" value="ECO:0007669"/>
    <property type="project" value="TreeGrafter"/>
</dbReference>
<dbReference type="InterPro" id="IPR023214">
    <property type="entry name" value="HAD_sf"/>
</dbReference>
<dbReference type="InterPro" id="IPR006379">
    <property type="entry name" value="HAD-SF_hydro_IIB"/>
</dbReference>
<dbReference type="GO" id="GO:0000287">
    <property type="term" value="F:magnesium ion binding"/>
    <property type="evidence" value="ECO:0007669"/>
    <property type="project" value="TreeGrafter"/>
</dbReference>
<protein>
    <submittedName>
        <fullName evidence="1">HMP-PP phosphatase</fullName>
        <ecNumber evidence="1">3.6.1.-</ecNumber>
    </submittedName>
</protein>
<dbReference type="Gene3D" id="3.40.50.1000">
    <property type="entry name" value="HAD superfamily/HAD-like"/>
    <property type="match status" value="1"/>
</dbReference>
<organism evidence="1">
    <name type="scientific">bioreactor metagenome</name>
    <dbReference type="NCBI Taxonomy" id="1076179"/>
    <lineage>
        <taxon>unclassified sequences</taxon>
        <taxon>metagenomes</taxon>
        <taxon>ecological metagenomes</taxon>
    </lineage>
</organism>
<dbReference type="Gene3D" id="3.30.1240.10">
    <property type="match status" value="1"/>
</dbReference>
<accession>A0A645IAV7</accession>
<dbReference type="PANTHER" id="PTHR10000">
    <property type="entry name" value="PHOSPHOSERINE PHOSPHATASE"/>
    <property type="match status" value="1"/>
</dbReference>
<name>A0A645IAV7_9ZZZZ</name>
<dbReference type="PANTHER" id="PTHR10000:SF8">
    <property type="entry name" value="HAD SUPERFAMILY HYDROLASE-LIKE, TYPE 3"/>
    <property type="match status" value="1"/>
</dbReference>
<proteinExistence type="predicted"/>
<dbReference type="InterPro" id="IPR036412">
    <property type="entry name" value="HAD-like_sf"/>
</dbReference>
<comment type="caution">
    <text evidence="1">The sequence shown here is derived from an EMBL/GenBank/DDBJ whole genome shotgun (WGS) entry which is preliminary data.</text>
</comment>
<sequence length="158" mass="17045">MFFPPTSNHSAAFYELLRYSNWVRVGDLLKDLPEPPLKFIVTVERTEDRATVVDVMHREFGNAITVVPSHPHLVEGVPAGVHKGHGLAWLAGHLNVPQSEVMAIGDSEADIPMIRWAGVGVAMGNATPETKAAADWVAPTLAEDGAAVAIEKYVDLQG</sequence>
<dbReference type="AlphaFoldDB" id="A0A645IAV7"/>
<evidence type="ECO:0000313" key="1">
    <source>
        <dbReference type="EMBL" id="MPN48457.1"/>
    </source>
</evidence>
<dbReference type="EC" id="3.6.1.-" evidence="1"/>
<dbReference type="GO" id="GO:0005829">
    <property type="term" value="C:cytosol"/>
    <property type="evidence" value="ECO:0007669"/>
    <property type="project" value="TreeGrafter"/>
</dbReference>
<gene>
    <name evidence="1" type="primary">cof_9</name>
    <name evidence="1" type="ORF">SDC9_196064</name>
</gene>
<dbReference type="EMBL" id="VSSQ01110791">
    <property type="protein sequence ID" value="MPN48457.1"/>
    <property type="molecule type" value="Genomic_DNA"/>
</dbReference>
<dbReference type="SUPFAM" id="SSF56784">
    <property type="entry name" value="HAD-like"/>
    <property type="match status" value="1"/>
</dbReference>
<reference evidence="1" key="1">
    <citation type="submission" date="2019-08" db="EMBL/GenBank/DDBJ databases">
        <authorList>
            <person name="Kucharzyk K."/>
            <person name="Murdoch R.W."/>
            <person name="Higgins S."/>
            <person name="Loffler F."/>
        </authorList>
    </citation>
    <scope>NUCLEOTIDE SEQUENCE</scope>
</reference>
<dbReference type="Pfam" id="PF08282">
    <property type="entry name" value="Hydrolase_3"/>
    <property type="match status" value="1"/>
</dbReference>